<dbReference type="EMBL" id="CP012959">
    <property type="protein sequence ID" value="AMQ93056.1"/>
    <property type="molecule type" value="Genomic_DNA"/>
</dbReference>
<evidence type="ECO:0000313" key="2">
    <source>
        <dbReference type="EMBL" id="AMQ93047.1"/>
    </source>
</evidence>
<protein>
    <submittedName>
        <fullName evidence="2">Uncharacterized protein</fullName>
    </submittedName>
</protein>
<accession>A0AAC8XWC5</accession>
<reference evidence="2 4" key="1">
    <citation type="submission" date="2015-10" db="EMBL/GenBank/DDBJ databases">
        <title>Tn-seq of a polymicrobial infection.</title>
        <authorList>
            <person name="Stacy A."/>
            <person name="Rumbaugh K.P."/>
            <person name="Whiteley M."/>
        </authorList>
    </citation>
    <scope>NUCLEOTIDE SEQUENCE [LARGE SCALE GENOMIC DNA]</scope>
    <source>
        <strain evidence="2 4">624</strain>
    </source>
</reference>
<dbReference type="Proteomes" id="UP000072236">
    <property type="component" value="Chromosome"/>
</dbReference>
<dbReference type="RefSeq" id="WP_005573519.1">
    <property type="nucleotide sequence ID" value="NZ_CP012959.1"/>
</dbReference>
<evidence type="ECO:0000313" key="4">
    <source>
        <dbReference type="Proteomes" id="UP000072236"/>
    </source>
</evidence>
<dbReference type="KEGG" id="aact:ACT75_00115"/>
<feature type="region of interest" description="Disordered" evidence="1">
    <location>
        <begin position="60"/>
        <end position="82"/>
    </location>
</feature>
<dbReference type="KEGG" id="aact:ACT75_00170"/>
<sequence>MKKIILTLSTIIFTAGFRYDGVREYGAFKYEESPFTQQRTEQFEEHVSKKIVEDFKKPGPKAKIERIGKQEKSDIRKLKGRN</sequence>
<evidence type="ECO:0000313" key="3">
    <source>
        <dbReference type="EMBL" id="AMQ93056.1"/>
    </source>
</evidence>
<organism evidence="2 4">
    <name type="scientific">Aggregatibacter actinomycetemcomitans</name>
    <name type="common">Actinobacillus actinomycetemcomitans</name>
    <name type="synonym">Haemophilus actinomycetemcomitans</name>
    <dbReference type="NCBI Taxonomy" id="714"/>
    <lineage>
        <taxon>Bacteria</taxon>
        <taxon>Pseudomonadati</taxon>
        <taxon>Pseudomonadota</taxon>
        <taxon>Gammaproteobacteria</taxon>
        <taxon>Pasteurellales</taxon>
        <taxon>Pasteurellaceae</taxon>
        <taxon>Aggregatibacter</taxon>
    </lineage>
</organism>
<name>A0AAC8XWC5_AGGAC</name>
<proteinExistence type="predicted"/>
<evidence type="ECO:0000256" key="1">
    <source>
        <dbReference type="SAM" id="MobiDB-lite"/>
    </source>
</evidence>
<dbReference type="EMBL" id="CP012959">
    <property type="protein sequence ID" value="AMQ93047.1"/>
    <property type="molecule type" value="Genomic_DNA"/>
</dbReference>
<gene>
    <name evidence="2" type="ORF">ACT75_00115</name>
    <name evidence="3" type="ORF">ACT75_00170</name>
</gene>
<dbReference type="AlphaFoldDB" id="A0AAC8XWC5"/>